<keyword evidence="7" id="KW-1185">Reference proteome</keyword>
<comment type="subcellular location">
    <subcellularLocation>
        <location evidence="1">Secreted</location>
    </subcellularLocation>
</comment>
<evidence type="ECO:0000256" key="1">
    <source>
        <dbReference type="ARBA" id="ARBA00004613"/>
    </source>
</evidence>
<name>A0AA35KQ47_9SAUR</name>
<dbReference type="InterPro" id="IPR045860">
    <property type="entry name" value="Snake_toxin-like_sf"/>
</dbReference>
<keyword evidence="4" id="KW-0732">Signal</keyword>
<dbReference type="EMBL" id="OX395133">
    <property type="protein sequence ID" value="CAI5781113.1"/>
    <property type="molecule type" value="Genomic_DNA"/>
</dbReference>
<evidence type="ECO:0000313" key="6">
    <source>
        <dbReference type="EMBL" id="CAI5781113.1"/>
    </source>
</evidence>
<dbReference type="PANTHER" id="PTHR20914:SF30">
    <property type="entry name" value="LY6_PLAUR DOMAIN CONTAINING 9"/>
    <property type="match status" value="1"/>
</dbReference>
<dbReference type="Pfam" id="PF00021">
    <property type="entry name" value="UPAR_LY6"/>
    <property type="match status" value="2"/>
</dbReference>
<protein>
    <recommendedName>
        <fullName evidence="5">UPAR/Ly6 domain-containing protein</fullName>
    </recommendedName>
</protein>
<evidence type="ECO:0000256" key="2">
    <source>
        <dbReference type="ARBA" id="ARBA00022525"/>
    </source>
</evidence>
<keyword evidence="2" id="KW-0964">Secreted</keyword>
<organism evidence="6 7">
    <name type="scientific">Podarcis lilfordi</name>
    <name type="common">Lilford's wall lizard</name>
    <dbReference type="NCBI Taxonomy" id="74358"/>
    <lineage>
        <taxon>Eukaryota</taxon>
        <taxon>Metazoa</taxon>
        <taxon>Chordata</taxon>
        <taxon>Craniata</taxon>
        <taxon>Vertebrata</taxon>
        <taxon>Euteleostomi</taxon>
        <taxon>Lepidosauria</taxon>
        <taxon>Squamata</taxon>
        <taxon>Bifurcata</taxon>
        <taxon>Unidentata</taxon>
        <taxon>Episquamata</taxon>
        <taxon>Laterata</taxon>
        <taxon>Lacertibaenia</taxon>
        <taxon>Lacertidae</taxon>
        <taxon>Podarcis</taxon>
    </lineage>
</organism>
<evidence type="ECO:0000313" key="7">
    <source>
        <dbReference type="Proteomes" id="UP001178461"/>
    </source>
</evidence>
<feature type="domain" description="UPAR/Ly6" evidence="5">
    <location>
        <begin position="118"/>
        <end position="176"/>
    </location>
</feature>
<dbReference type="PANTHER" id="PTHR20914">
    <property type="entry name" value="LY6/PLAUR DOMAIN-CONTAINING PROTEIN 8"/>
    <property type="match status" value="1"/>
</dbReference>
<evidence type="ECO:0000259" key="5">
    <source>
        <dbReference type="Pfam" id="PF00021"/>
    </source>
</evidence>
<sequence>MHVFALCWFHAGMLLFLTRKGGCLPCVSCSAAEDSCSGSKLICPGGLIKCGTAQTVNTTGPRTIHKFCFLPSDCIYKGPSTFNVGKSGIVSSRLFCCNEDECNHYFPDIPPISTTFNGITCPACFGLENYTCNEEVIANCTGDQDYCLDMSGTARTGPPVAIKGCVNKVVCDDFKKGMVFFAGVHVHGVGTCLPMKAISGKAGYTPELFALSLPVLACLLHVKILP</sequence>
<dbReference type="SUPFAM" id="SSF57302">
    <property type="entry name" value="Snake toxin-like"/>
    <property type="match status" value="2"/>
</dbReference>
<dbReference type="GO" id="GO:0005576">
    <property type="term" value="C:extracellular region"/>
    <property type="evidence" value="ECO:0007669"/>
    <property type="project" value="UniProtKB-SubCell"/>
</dbReference>
<proteinExistence type="predicted"/>
<dbReference type="CDD" id="cd23572">
    <property type="entry name" value="TFP_LU_ECD_PINLYP_rpt2"/>
    <property type="match status" value="1"/>
</dbReference>
<evidence type="ECO:0000256" key="4">
    <source>
        <dbReference type="SAM" id="SignalP"/>
    </source>
</evidence>
<evidence type="ECO:0000256" key="3">
    <source>
        <dbReference type="ARBA" id="ARBA00023157"/>
    </source>
</evidence>
<dbReference type="AlphaFoldDB" id="A0AA35KQ47"/>
<feature type="chain" id="PRO_5041248994" description="UPAR/Ly6 domain-containing protein" evidence="4">
    <location>
        <begin position="24"/>
        <end position="226"/>
    </location>
</feature>
<dbReference type="Proteomes" id="UP001178461">
    <property type="component" value="Chromosome 8"/>
</dbReference>
<dbReference type="InterPro" id="IPR050918">
    <property type="entry name" value="CNF-like_PLA2_Inhibitor"/>
</dbReference>
<accession>A0AA35KQ47</accession>
<feature type="domain" description="UPAR/Ly6" evidence="5">
    <location>
        <begin position="24"/>
        <end position="104"/>
    </location>
</feature>
<reference evidence="6" key="1">
    <citation type="submission" date="2022-12" db="EMBL/GenBank/DDBJ databases">
        <authorList>
            <person name="Alioto T."/>
            <person name="Alioto T."/>
            <person name="Gomez Garrido J."/>
        </authorList>
    </citation>
    <scope>NUCLEOTIDE SEQUENCE</scope>
</reference>
<keyword evidence="3" id="KW-1015">Disulfide bond</keyword>
<gene>
    <name evidence="6" type="ORF">PODLI_1B001776</name>
</gene>
<dbReference type="Gene3D" id="2.10.60.10">
    <property type="entry name" value="CD59"/>
    <property type="match status" value="2"/>
</dbReference>
<dbReference type="InterPro" id="IPR016054">
    <property type="entry name" value="LY6_UPA_recep-like"/>
</dbReference>
<feature type="signal peptide" evidence="4">
    <location>
        <begin position="1"/>
        <end position="23"/>
    </location>
</feature>